<dbReference type="STRING" id="147828.A0A4S2L7I4"/>
<accession>A0A4S2L7I4</accession>
<dbReference type="InterPro" id="IPR010441">
    <property type="entry name" value="CH_2"/>
</dbReference>
<dbReference type="EMBL" id="SJOL01009009">
    <property type="protein sequence ID" value="TGZ59055.1"/>
    <property type="molecule type" value="Genomic_DNA"/>
</dbReference>
<name>A0A4S2L7I4_OPIFE</name>
<evidence type="ECO:0000259" key="4">
    <source>
        <dbReference type="Pfam" id="PF22946"/>
    </source>
</evidence>
<dbReference type="InterPro" id="IPR052634">
    <property type="entry name" value="Sperm_flagellar-bone_growth"/>
</dbReference>
<feature type="region of interest" description="Disordered" evidence="2">
    <location>
        <begin position="1251"/>
        <end position="1295"/>
    </location>
</feature>
<feature type="compositionally biased region" description="Basic and acidic residues" evidence="2">
    <location>
        <begin position="940"/>
        <end position="955"/>
    </location>
</feature>
<dbReference type="InterPro" id="IPR027417">
    <property type="entry name" value="P-loop_NTPase"/>
</dbReference>
<keyword evidence="6" id="KW-1185">Reference proteome</keyword>
<evidence type="ECO:0000313" key="5">
    <source>
        <dbReference type="EMBL" id="TGZ59055.1"/>
    </source>
</evidence>
<proteinExistence type="predicted"/>
<dbReference type="Pfam" id="PF22946">
    <property type="entry name" value="SPEF2_D5"/>
    <property type="match status" value="1"/>
</dbReference>
<dbReference type="Gene3D" id="1.10.418.10">
    <property type="entry name" value="Calponin-like domain"/>
    <property type="match status" value="1"/>
</dbReference>
<dbReference type="Pfam" id="PF06294">
    <property type="entry name" value="CH_2"/>
    <property type="match status" value="1"/>
</dbReference>
<dbReference type="Proteomes" id="UP000308267">
    <property type="component" value="Unassembled WGS sequence"/>
</dbReference>
<dbReference type="SUPFAM" id="SSF52540">
    <property type="entry name" value="P-loop containing nucleoside triphosphate hydrolases"/>
    <property type="match status" value="1"/>
</dbReference>
<feature type="compositionally biased region" description="Basic and acidic residues" evidence="2">
    <location>
        <begin position="1014"/>
        <end position="1023"/>
    </location>
</feature>
<dbReference type="InterPro" id="IPR054517">
    <property type="entry name" value="SPEF2_D5"/>
</dbReference>
<feature type="compositionally biased region" description="Basic and acidic residues" evidence="2">
    <location>
        <begin position="1364"/>
        <end position="1379"/>
    </location>
</feature>
<feature type="compositionally biased region" description="Polar residues" evidence="2">
    <location>
        <begin position="2048"/>
        <end position="2060"/>
    </location>
</feature>
<feature type="compositionally biased region" description="Basic residues" evidence="2">
    <location>
        <begin position="988"/>
        <end position="1010"/>
    </location>
</feature>
<feature type="region of interest" description="Disordered" evidence="2">
    <location>
        <begin position="1446"/>
        <end position="1478"/>
    </location>
</feature>
<keyword evidence="1" id="KW-0175">Coiled coil</keyword>
<evidence type="ECO:0000313" key="6">
    <source>
        <dbReference type="Proteomes" id="UP000308267"/>
    </source>
</evidence>
<evidence type="ECO:0000256" key="1">
    <source>
        <dbReference type="SAM" id="Coils"/>
    </source>
</evidence>
<protein>
    <submittedName>
        <fullName evidence="5">Uncharacterized protein</fullName>
    </submittedName>
</protein>
<organism evidence="5 6">
    <name type="scientific">Opisthorchis felineus</name>
    <dbReference type="NCBI Taxonomy" id="147828"/>
    <lineage>
        <taxon>Eukaryota</taxon>
        <taxon>Metazoa</taxon>
        <taxon>Spiralia</taxon>
        <taxon>Lophotrochozoa</taxon>
        <taxon>Platyhelminthes</taxon>
        <taxon>Trematoda</taxon>
        <taxon>Digenea</taxon>
        <taxon>Opisthorchiida</taxon>
        <taxon>Opisthorchiata</taxon>
        <taxon>Opisthorchiidae</taxon>
        <taxon>Opisthorchis</taxon>
    </lineage>
</organism>
<dbReference type="PANTHER" id="PTHR14919">
    <property type="entry name" value="KPL2-RELATED"/>
    <property type="match status" value="1"/>
</dbReference>
<feature type="region of interest" description="Disordered" evidence="2">
    <location>
        <begin position="1689"/>
        <end position="1708"/>
    </location>
</feature>
<feature type="compositionally biased region" description="Basic and acidic residues" evidence="2">
    <location>
        <begin position="1825"/>
        <end position="1854"/>
    </location>
</feature>
<feature type="compositionally biased region" description="Polar residues" evidence="2">
    <location>
        <begin position="927"/>
        <end position="939"/>
    </location>
</feature>
<evidence type="ECO:0000259" key="3">
    <source>
        <dbReference type="Pfam" id="PF06294"/>
    </source>
</evidence>
<feature type="coiled-coil region" evidence="1">
    <location>
        <begin position="322"/>
        <end position="390"/>
    </location>
</feature>
<dbReference type="PANTHER" id="PTHR14919:SF0">
    <property type="entry name" value="SPERM FLAGELLAR PROTEIN 2"/>
    <property type="match status" value="1"/>
</dbReference>
<reference evidence="5 6" key="1">
    <citation type="journal article" date="2019" name="BMC Genomics">
        <title>New insights from Opisthorchis felineus genome: update on genomics of the epidemiologically important liver flukes.</title>
        <authorList>
            <person name="Ershov N.I."/>
            <person name="Mordvinov V.A."/>
            <person name="Prokhortchouk E.B."/>
            <person name="Pakharukova M.Y."/>
            <person name="Gunbin K.V."/>
            <person name="Ustyantsev K."/>
            <person name="Genaev M.A."/>
            <person name="Blinov A.G."/>
            <person name="Mazur A."/>
            <person name="Boulygina E."/>
            <person name="Tsygankova S."/>
            <person name="Khrameeva E."/>
            <person name="Chekanov N."/>
            <person name="Fan G."/>
            <person name="Xiao A."/>
            <person name="Zhang H."/>
            <person name="Xu X."/>
            <person name="Yang H."/>
            <person name="Solovyev V."/>
            <person name="Lee S.M."/>
            <person name="Liu X."/>
            <person name="Afonnikov D.A."/>
            <person name="Skryabin K.G."/>
        </authorList>
    </citation>
    <scope>NUCLEOTIDE SEQUENCE [LARGE SCALE GENOMIC DNA]</scope>
    <source>
        <strain evidence="5">AK-0245</strain>
        <tissue evidence="5">Whole organism</tissue>
    </source>
</reference>
<dbReference type="GO" id="GO:0005737">
    <property type="term" value="C:cytoplasm"/>
    <property type="evidence" value="ECO:0007669"/>
    <property type="project" value="UniProtKB-ARBA"/>
</dbReference>
<feature type="compositionally biased region" description="Polar residues" evidence="2">
    <location>
        <begin position="781"/>
        <end position="799"/>
    </location>
</feature>
<feature type="compositionally biased region" description="Basic and acidic residues" evidence="2">
    <location>
        <begin position="893"/>
        <end position="911"/>
    </location>
</feature>
<feature type="region of interest" description="Disordered" evidence="2">
    <location>
        <begin position="765"/>
        <end position="799"/>
    </location>
</feature>
<feature type="compositionally biased region" description="Polar residues" evidence="2">
    <location>
        <begin position="1346"/>
        <end position="1363"/>
    </location>
</feature>
<comment type="caution">
    <text evidence="5">The sequence shown here is derived from an EMBL/GenBank/DDBJ whole genome shotgun (WGS) entry which is preliminary data.</text>
</comment>
<feature type="region of interest" description="Disordered" evidence="2">
    <location>
        <begin position="893"/>
        <end position="1040"/>
    </location>
</feature>
<feature type="region of interest" description="Disordered" evidence="2">
    <location>
        <begin position="2035"/>
        <end position="2060"/>
    </location>
</feature>
<feature type="compositionally biased region" description="Basic and acidic residues" evidence="2">
    <location>
        <begin position="765"/>
        <end position="777"/>
    </location>
</feature>
<gene>
    <name evidence="5" type="ORF">CRM22_009288</name>
</gene>
<feature type="compositionally biased region" description="Polar residues" evidence="2">
    <location>
        <begin position="957"/>
        <end position="968"/>
    </location>
</feature>
<dbReference type="OrthoDB" id="62528at2759"/>
<feature type="domain" description="CPC1/SPEF2" evidence="4">
    <location>
        <begin position="344"/>
        <end position="478"/>
    </location>
</feature>
<feature type="region of interest" description="Disordered" evidence="2">
    <location>
        <begin position="1346"/>
        <end position="1386"/>
    </location>
</feature>
<dbReference type="Pfam" id="PF00406">
    <property type="entry name" value="ADK"/>
    <property type="match status" value="1"/>
</dbReference>
<sequence>MTTIIFDWLSEEVGLSNKVIIEDAFANGYLLGKLLKKHGLQEDFSLFRDSSSLDICLSNFSRLGRTLRSCGLNFDARIACDIINKETGVVYNILHELYIYLHCTNQAERLASIQKWESLCPHANAIYQQQLRRLVPRQIDKTLKDVAGHYKTRQEQNEKQAEYRELLLTYQREEKKQAKRKEMLERSRQLRLAQAEVMARIQANVIEIPKKWLTSSKRIAPRPEKLLVSTEGIQALKELEEFDLRMKARSHSQENSQVPDSATNLIDRVTHVPQSDDQPVDFVAESWKPEESEAYVRRIKERVRTEQLALQERQRRQRRVIIASLEEQRAQEEEQRSRQLAERLLQQSQLEQRLRAQLEHVKAEKAIIQANRLERQKQEAAIREAEFQAAMDRERERLRIKKEEEAGIFAVLQEVWANRKAKQRQKAYTRHYDFVSKGVVELILQFVEQVVRYRAYTGCLIPSKLFSQWKAQFVTGKPFQQVADTEEDQDTLVDLDHAEEELDEMSLLEYQDLRGEWSISQVGRMENQPLPDADMQITVSHCIDWRTENFNANSNGMPVLNFESMTTGLNPVFDWVISRLKQLVYPPPEATTKPDLPEIPIRAAILGKPLSGKSTFSQMLAESYNVEVINVHELVKDLLELFHESQEQCELDDTSQEVCKQFEVGKRMNEELQAGRELSDELIAQAVFEHIRSLPDGTSFILDGFPTNIRQAELLTLHLTVANFPENSSAVGSNQLSSKKECGLDLVILLDVPDDEIFRRAVRLSSEEPEREVRQSEINEDQSTQESQEPPVKTANSTLPLDSLHNRLEEFEDAWPQLAEFYNKSVTIVQETVADQTSADYNEGKADVITLQTYAQIDQLFQNVLENRTKGKQSIEQPNALDEGLQAIDHLEEKVHEPRKPTEGPDSEAKEPYPAPKNGPKDKDLKQLSSEDLQPNEITDAQRVREDEVTTDKSHKTANLKQTQPTTKTESKAETPKSPHSTDSQARRSAKHGSKQPKRSTSTTRRKRSSRTLSAKETEKTAIEQENVDASSLKQEQILPPKPGEEGWCYVDRLIPLDSASALIHFYEDSENSYKRNCMSIFRVLRRDRWAVLPHLHKARTSFYNYLRRPDMKQHYVTQFQESFNAVLDEMRADKETKADLHCRADDLRDQLYEILDESKLANEARIPVCLNPSSWLTNKLYLLTNYYVALMQVELARFEERASLMRDYYRMMEKQTRLSEQAELERIQNCIDPRAAEYTRLPLLQLTEDSVDVEETDSTKSKASTPSLPTGRKKLTTSSHSKSRESSSGNRPTLNTLSDYSSSLDSVISCLPPEFATRTILLNSRSNLAEIYSALTKNGPTFAAATTSGGLQEPNTNIQEPRNSARVEGRATRADRKTSRSSAKAPLPNANELFIDNAEAPKESETLFLYNVCLCALQTIQNQYHAEKKRLQSGDEVEKHPTEVVVTKQSRLSGSKRLPASRMKKQTELKPPTPVSKITEEDHAAVEVRHRIRQEHLAALEKLVSQCVFRLTLIRVQSCAILTELKQNIAETEQTMVDWIGTCTLKEHQAVDALIEFIRKAIEEEQALPEPLMLDGDRFYVQKEQMREDGTATSEIVETQSKETSRSNDLSYFSFEQLTDFLKQFQHSAPRGIIGVKSFTNILSPIIEERMHELSGPTSRENIEELTRRIILAYRLTFGPEDERVAPVTVGTKKPQSGKRQTVEDQSLTTDADAPKVFYIDWRRFLLAATHSFDIFNPEAQPNKEMLIRLCERLFELDQTSADNRGPGLLGTEVTRAQFRFAPFPWFPKNHTYYEQLHDFIFSIFTDPNKIELQNELEKWGVDLGPKKSDDTADVTSKPKEESETGDSEKDSSGQDLTHADLSLAQKIDCCLLMLSLALLSSDTSLTGIWRCLSVLSMQEVPEYPNLKTCFECPADLEARDPLIHQAVLEKLLCFGLICVEPTTVADLQELRQVADTVTSYIRRIKDALRKIFTKVQSLNATSSSDNAVRLSVLLQQPETLRLLREAEARFTLPKMPEPWPTLLRMYARQDSNSTSTVYDSGDENQSRPTNAQSLLQDI</sequence>
<evidence type="ECO:0000256" key="2">
    <source>
        <dbReference type="SAM" id="MobiDB-lite"/>
    </source>
</evidence>
<dbReference type="Gene3D" id="3.40.50.300">
    <property type="entry name" value="P-loop containing nucleotide triphosphate hydrolases"/>
    <property type="match status" value="1"/>
</dbReference>
<feature type="region of interest" description="Disordered" evidence="2">
    <location>
        <begin position="1825"/>
        <end position="1856"/>
    </location>
</feature>
<dbReference type="InterPro" id="IPR036872">
    <property type="entry name" value="CH_dom_sf"/>
</dbReference>
<feature type="domain" description="CH-like" evidence="3">
    <location>
        <begin position="6"/>
        <end position="98"/>
    </location>
</feature>
<feature type="compositionally biased region" description="Polar residues" evidence="2">
    <location>
        <begin position="1695"/>
        <end position="1708"/>
    </location>
</feature>